<dbReference type="CDD" id="cd05353">
    <property type="entry name" value="hydroxyacyl-CoA-like_DH_SDR_c-like"/>
    <property type="match status" value="1"/>
</dbReference>
<evidence type="ECO:0000259" key="4">
    <source>
        <dbReference type="SMART" id="SM00822"/>
    </source>
</evidence>
<feature type="domain" description="Ketoreductase" evidence="4">
    <location>
        <begin position="9"/>
        <end position="197"/>
    </location>
</feature>
<dbReference type="RefSeq" id="WP_348396959.1">
    <property type="nucleotide sequence ID" value="NZ_CP136600.1"/>
</dbReference>
<evidence type="ECO:0000256" key="3">
    <source>
        <dbReference type="RuleBase" id="RU000363"/>
    </source>
</evidence>
<dbReference type="InterPro" id="IPR002347">
    <property type="entry name" value="SDR_fam"/>
</dbReference>
<evidence type="ECO:0000256" key="1">
    <source>
        <dbReference type="ARBA" id="ARBA00006484"/>
    </source>
</evidence>
<sequence>MSDIRFDEKVVIITGAGNGLGRAYALEFAKRGARVVVNDLGGSGSGEGASSSAAAKVVAEIQAFGGDAVANCDSVEDGEKIVQTAIDNYDGVDIVINNAGILRDSSFAKMQDKDWELIYKVHVDGACKVTKAAWPYMLKQGFGRIIFTTSAAGIYGNFGQANYSSAKSALIGLGRTLAIEGGRKNILSNVIAPIAGSRLTETIWPEEILKATSPDFIVPLVVKLCAQESSENGSVIEAGAGWFSKVRYQRTQGLALGTDSPITAEQIAQQWHKVCDFTDADVAESIVDTFNAVSKYVGIDLLNAKK</sequence>
<name>A0ABZ0GQV5_9GAMM</name>
<dbReference type="InterPro" id="IPR057326">
    <property type="entry name" value="KR_dom"/>
</dbReference>
<gene>
    <name evidence="5" type="ORF">RI844_02820</name>
</gene>
<dbReference type="PANTHER" id="PTHR45024">
    <property type="entry name" value="DEHYDROGENASES, SHORT CHAIN"/>
    <property type="match status" value="1"/>
</dbReference>
<evidence type="ECO:0000313" key="6">
    <source>
        <dbReference type="Proteomes" id="UP001301442"/>
    </source>
</evidence>
<proteinExistence type="inferred from homology"/>
<organism evidence="5 6">
    <name type="scientific">Thalassotalea fonticola</name>
    <dbReference type="NCBI Taxonomy" id="3065649"/>
    <lineage>
        <taxon>Bacteria</taxon>
        <taxon>Pseudomonadati</taxon>
        <taxon>Pseudomonadota</taxon>
        <taxon>Gammaproteobacteria</taxon>
        <taxon>Alteromonadales</taxon>
        <taxon>Colwelliaceae</taxon>
        <taxon>Thalassotalea</taxon>
    </lineage>
</organism>
<dbReference type="InterPro" id="IPR020904">
    <property type="entry name" value="Sc_DH/Rdtase_CS"/>
</dbReference>
<evidence type="ECO:0000256" key="2">
    <source>
        <dbReference type="ARBA" id="ARBA00023002"/>
    </source>
</evidence>
<dbReference type="SMART" id="SM00822">
    <property type="entry name" value="PKS_KR"/>
    <property type="match status" value="1"/>
</dbReference>
<dbReference type="Proteomes" id="UP001301442">
    <property type="component" value="Chromosome"/>
</dbReference>
<protein>
    <submittedName>
        <fullName evidence="5">SDR family oxidoreductase</fullName>
    </submittedName>
</protein>
<dbReference type="EMBL" id="CP136600">
    <property type="protein sequence ID" value="WOH38186.1"/>
    <property type="molecule type" value="Genomic_DNA"/>
</dbReference>
<dbReference type="Gene3D" id="3.40.50.720">
    <property type="entry name" value="NAD(P)-binding Rossmann-like Domain"/>
    <property type="match status" value="1"/>
</dbReference>
<dbReference type="PRINTS" id="PR00080">
    <property type="entry name" value="SDRFAMILY"/>
</dbReference>
<dbReference type="PROSITE" id="PS00061">
    <property type="entry name" value="ADH_SHORT"/>
    <property type="match status" value="1"/>
</dbReference>
<evidence type="ECO:0000313" key="5">
    <source>
        <dbReference type="EMBL" id="WOH38186.1"/>
    </source>
</evidence>
<dbReference type="PRINTS" id="PR00081">
    <property type="entry name" value="GDHRDH"/>
</dbReference>
<dbReference type="Gene3D" id="1.10.287.4290">
    <property type="match status" value="1"/>
</dbReference>
<dbReference type="Pfam" id="PF00106">
    <property type="entry name" value="adh_short"/>
    <property type="match status" value="1"/>
</dbReference>
<dbReference type="SUPFAM" id="SSF51735">
    <property type="entry name" value="NAD(P)-binding Rossmann-fold domains"/>
    <property type="match status" value="1"/>
</dbReference>
<keyword evidence="2" id="KW-0560">Oxidoreductase</keyword>
<dbReference type="InterPro" id="IPR036291">
    <property type="entry name" value="NAD(P)-bd_dom_sf"/>
</dbReference>
<reference evidence="5 6" key="1">
    <citation type="submission" date="2023-09" db="EMBL/GenBank/DDBJ databases">
        <authorList>
            <person name="Qi X."/>
        </authorList>
    </citation>
    <scope>NUCLEOTIDE SEQUENCE [LARGE SCALE GENOMIC DNA]</scope>
    <source>
        <strain evidence="5 6">S1-1</strain>
    </source>
</reference>
<comment type="similarity">
    <text evidence="1 3">Belongs to the short-chain dehydrogenases/reductases (SDR) family.</text>
</comment>
<dbReference type="InterPro" id="IPR051687">
    <property type="entry name" value="Peroxisomal_Beta-Oxidation"/>
</dbReference>
<keyword evidence="6" id="KW-1185">Reference proteome</keyword>
<dbReference type="PANTHER" id="PTHR45024:SF2">
    <property type="entry name" value="SCP2 DOMAIN-CONTAINING PROTEIN"/>
    <property type="match status" value="1"/>
</dbReference>
<accession>A0ABZ0GQV5</accession>